<protein>
    <recommendedName>
        <fullName evidence="3">RING-type domain-containing protein</fullName>
    </recommendedName>
</protein>
<gene>
    <name evidence="4" type="ORF">P153DRAFT_358433</name>
</gene>
<dbReference type="AlphaFoldDB" id="A0A6A6A9N4"/>
<evidence type="ECO:0000313" key="4">
    <source>
        <dbReference type="EMBL" id="KAF2127558.1"/>
    </source>
</evidence>
<keyword evidence="1" id="KW-0862">Zinc</keyword>
<keyword evidence="5" id="KW-1185">Reference proteome</keyword>
<keyword evidence="1" id="KW-0863">Zinc-finger</keyword>
<dbReference type="GO" id="GO:0008270">
    <property type="term" value="F:zinc ion binding"/>
    <property type="evidence" value="ECO:0007669"/>
    <property type="project" value="UniProtKB-KW"/>
</dbReference>
<feature type="region of interest" description="Disordered" evidence="2">
    <location>
        <begin position="337"/>
        <end position="444"/>
    </location>
</feature>
<evidence type="ECO:0000259" key="3">
    <source>
        <dbReference type="PROSITE" id="PS50089"/>
    </source>
</evidence>
<dbReference type="InterPro" id="IPR001841">
    <property type="entry name" value="Znf_RING"/>
</dbReference>
<evidence type="ECO:0000313" key="5">
    <source>
        <dbReference type="Proteomes" id="UP000799771"/>
    </source>
</evidence>
<evidence type="ECO:0000256" key="1">
    <source>
        <dbReference type="PROSITE-ProRule" id="PRU00175"/>
    </source>
</evidence>
<dbReference type="PROSITE" id="PS50089">
    <property type="entry name" value="ZF_RING_2"/>
    <property type="match status" value="1"/>
</dbReference>
<feature type="compositionally biased region" description="Acidic residues" evidence="2">
    <location>
        <begin position="364"/>
        <end position="393"/>
    </location>
</feature>
<evidence type="ECO:0000256" key="2">
    <source>
        <dbReference type="SAM" id="MobiDB-lite"/>
    </source>
</evidence>
<name>A0A6A6A9N4_9PLEO</name>
<accession>A0A6A6A9N4</accession>
<proteinExistence type="predicted"/>
<dbReference type="Proteomes" id="UP000799771">
    <property type="component" value="Unassembled WGS sequence"/>
</dbReference>
<reference evidence="4" key="1">
    <citation type="journal article" date="2020" name="Stud. Mycol.">
        <title>101 Dothideomycetes genomes: a test case for predicting lifestyles and emergence of pathogens.</title>
        <authorList>
            <person name="Haridas S."/>
            <person name="Albert R."/>
            <person name="Binder M."/>
            <person name="Bloem J."/>
            <person name="Labutti K."/>
            <person name="Salamov A."/>
            <person name="Andreopoulos B."/>
            <person name="Baker S."/>
            <person name="Barry K."/>
            <person name="Bills G."/>
            <person name="Bluhm B."/>
            <person name="Cannon C."/>
            <person name="Castanera R."/>
            <person name="Culley D."/>
            <person name="Daum C."/>
            <person name="Ezra D."/>
            <person name="Gonzalez J."/>
            <person name="Henrissat B."/>
            <person name="Kuo A."/>
            <person name="Liang C."/>
            <person name="Lipzen A."/>
            <person name="Lutzoni F."/>
            <person name="Magnuson J."/>
            <person name="Mondo S."/>
            <person name="Nolan M."/>
            <person name="Ohm R."/>
            <person name="Pangilinan J."/>
            <person name="Park H.-J."/>
            <person name="Ramirez L."/>
            <person name="Alfaro M."/>
            <person name="Sun H."/>
            <person name="Tritt A."/>
            <person name="Yoshinaga Y."/>
            <person name="Zwiers L.-H."/>
            <person name="Turgeon B."/>
            <person name="Goodwin S."/>
            <person name="Spatafora J."/>
            <person name="Crous P."/>
            <person name="Grigoriev I."/>
        </authorList>
    </citation>
    <scope>NUCLEOTIDE SEQUENCE</scope>
    <source>
        <strain evidence="4">CBS 119687</strain>
    </source>
</reference>
<dbReference type="EMBL" id="ML977510">
    <property type="protein sequence ID" value="KAF2127558.1"/>
    <property type="molecule type" value="Genomic_DNA"/>
</dbReference>
<organism evidence="4 5">
    <name type="scientific">Dothidotthia symphoricarpi CBS 119687</name>
    <dbReference type="NCBI Taxonomy" id="1392245"/>
    <lineage>
        <taxon>Eukaryota</taxon>
        <taxon>Fungi</taxon>
        <taxon>Dikarya</taxon>
        <taxon>Ascomycota</taxon>
        <taxon>Pezizomycotina</taxon>
        <taxon>Dothideomycetes</taxon>
        <taxon>Pleosporomycetidae</taxon>
        <taxon>Pleosporales</taxon>
        <taxon>Dothidotthiaceae</taxon>
        <taxon>Dothidotthia</taxon>
    </lineage>
</organism>
<feature type="compositionally biased region" description="Acidic residues" evidence="2">
    <location>
        <begin position="412"/>
        <end position="426"/>
    </location>
</feature>
<keyword evidence="1" id="KW-0479">Metal-binding</keyword>
<dbReference type="Gene3D" id="3.30.40.10">
    <property type="entry name" value="Zinc/RING finger domain, C3HC4 (zinc finger)"/>
    <property type="match status" value="1"/>
</dbReference>
<sequence>MTKPSKLLGRRYIPGQVDCQHTVTEVKKASMLPPAADPTCPICSQKWFSKHESTKRRVMPLIQACGHAICSDCFEAWRKTSLMCMYRCPTLALNIKNCLACREWEGTHRPPPPDLQLPVGPDKRVVVVCRDMWRDIKQELAELEDESRAFRIPGVIKRKILAYMRKACSDYDGQYHRHNDLAELLDPLRGSDIDTAEVEEEYHGTGVLVPCWSDEPWLTTVIRKVCRQWDEEDGFVTNSWTHGEFRPKHLRTPEKFKNADGHWVDDWPIKCVVGHQIDEDDGELWYHVRYIGFGPASDEVVSARSFTRPSIYRIYNRVHGISLDERWLANDDRHLQEEVVDEETGTDPETTSKSDYKTGVPSGEESDDDTQQNSDAEIEEGFVDDGSESEETSDTSGTDLEYLNDGSNTDRTDDDNIYSDVEMDGLDEPKSGYSSDSEHSEYID</sequence>
<dbReference type="SUPFAM" id="SSF57850">
    <property type="entry name" value="RING/U-box"/>
    <property type="match status" value="1"/>
</dbReference>
<dbReference type="InterPro" id="IPR013083">
    <property type="entry name" value="Znf_RING/FYVE/PHD"/>
</dbReference>
<feature type="domain" description="RING-type" evidence="3">
    <location>
        <begin position="40"/>
        <end position="89"/>
    </location>
</feature>
<dbReference type="GeneID" id="54407233"/>
<dbReference type="OrthoDB" id="10551630at2759"/>
<dbReference type="RefSeq" id="XP_033521947.1">
    <property type="nucleotide sequence ID" value="XM_033666801.1"/>
</dbReference>